<accession>A0ABS7TXL8</accession>
<keyword evidence="2" id="KW-1185">Reference proteome</keyword>
<name>A0ABS7TXL8_9BACT</name>
<dbReference type="Pfam" id="PF01263">
    <property type="entry name" value="Aldose_epim"/>
    <property type="match status" value="1"/>
</dbReference>
<dbReference type="EMBL" id="JAIRAU010000036">
    <property type="protein sequence ID" value="MBZ5712941.1"/>
    <property type="molecule type" value="Genomic_DNA"/>
</dbReference>
<protein>
    <submittedName>
        <fullName evidence="1">Aldose 1-epimerase</fullName>
    </submittedName>
</protein>
<evidence type="ECO:0000313" key="2">
    <source>
        <dbReference type="Proteomes" id="UP001139031"/>
    </source>
</evidence>
<dbReference type="CDD" id="cd01081">
    <property type="entry name" value="Aldose_epim"/>
    <property type="match status" value="1"/>
</dbReference>
<gene>
    <name evidence="1" type="ORF">K7C98_27190</name>
</gene>
<dbReference type="InterPro" id="IPR008183">
    <property type="entry name" value="Aldose_1/G6P_1-epimerase"/>
</dbReference>
<evidence type="ECO:0000313" key="1">
    <source>
        <dbReference type="EMBL" id="MBZ5712941.1"/>
    </source>
</evidence>
<dbReference type="InterPro" id="IPR011013">
    <property type="entry name" value="Gal_mutarotase_sf_dom"/>
</dbReference>
<organism evidence="1 2">
    <name type="scientific">Nannocystis pusilla</name>
    <dbReference type="NCBI Taxonomy" id="889268"/>
    <lineage>
        <taxon>Bacteria</taxon>
        <taxon>Pseudomonadati</taxon>
        <taxon>Myxococcota</taxon>
        <taxon>Polyangia</taxon>
        <taxon>Nannocystales</taxon>
        <taxon>Nannocystaceae</taxon>
        <taxon>Nannocystis</taxon>
    </lineage>
</organism>
<sequence>MTREPDLPAIGGAPVVRLQCEDRDRAGPAFTSADVAPGRGMLLLQLRAALPGRGEVELLATPPLDEVARHLDGGPDDFAGNRSFSLGGAILLPFANRIRGRALTDRREIETRVLGRIVRLPRNWGGRAAGAEQYAMHGLILDRAADELEQTRGHVRGRMRPGDFAGRWLSRTEVRCDYALRPDALDLTVAASNVGPDLLPIGIGWHPYFRCISGDRRQARLHIPARGRVVVNNYDEVLPTGAVQPVSGTSHDFSRPGGRALGELYLDDCFVDLAPGAGRAAAELVDPAAGFGLRVSAAAPPVSAFQVYAPIDQAYVALEPQYNRADPFGAEWNGADTGMVVLRPGETTTYAVRVELFQV</sequence>
<dbReference type="InterPro" id="IPR014718">
    <property type="entry name" value="GH-type_carb-bd"/>
</dbReference>
<reference evidence="1" key="1">
    <citation type="submission" date="2021-08" db="EMBL/GenBank/DDBJ databases">
        <authorList>
            <person name="Stevens D.C."/>
        </authorList>
    </citation>
    <scope>NUCLEOTIDE SEQUENCE</scope>
    <source>
        <strain evidence="1">DSM 53165</strain>
    </source>
</reference>
<dbReference type="SUPFAM" id="SSF74650">
    <property type="entry name" value="Galactose mutarotase-like"/>
    <property type="match status" value="1"/>
</dbReference>
<dbReference type="RefSeq" id="WP_224194694.1">
    <property type="nucleotide sequence ID" value="NZ_JAIRAU010000036.1"/>
</dbReference>
<dbReference type="Proteomes" id="UP001139031">
    <property type="component" value="Unassembled WGS sequence"/>
</dbReference>
<dbReference type="Gene3D" id="2.70.98.10">
    <property type="match status" value="1"/>
</dbReference>
<proteinExistence type="predicted"/>
<comment type="caution">
    <text evidence="1">The sequence shown here is derived from an EMBL/GenBank/DDBJ whole genome shotgun (WGS) entry which is preliminary data.</text>
</comment>